<dbReference type="Pfam" id="PF12680">
    <property type="entry name" value="SnoaL_2"/>
    <property type="match status" value="1"/>
</dbReference>
<dbReference type="Proteomes" id="UP000193450">
    <property type="component" value="Chromosome"/>
</dbReference>
<keyword evidence="3" id="KW-1185">Reference proteome</keyword>
<dbReference type="RefSeq" id="WP_085757541.1">
    <property type="nucleotide sequence ID" value="NZ_CP019343.1"/>
</dbReference>
<dbReference type="OrthoDB" id="1115105at2"/>
<evidence type="ECO:0000313" key="2">
    <source>
        <dbReference type="EMBL" id="ARN73428.1"/>
    </source>
</evidence>
<reference evidence="2 3" key="1">
    <citation type="submission" date="2016-11" db="EMBL/GenBank/DDBJ databases">
        <title>Trade-off between light-utilization and light-protection in marine flavobacteria.</title>
        <authorList>
            <person name="Kumagai Y."/>
        </authorList>
    </citation>
    <scope>NUCLEOTIDE SEQUENCE [LARGE SCALE GENOMIC DNA]</scope>
    <source>
        <strain evidence="2 3">NBRC 107125</strain>
    </source>
</reference>
<sequence>MSKNNIIELFKASYGDMMQLDLGRLDQLYTDDLVFKDPVHQVRGLPAMQDYMADISTNVDECRFEFLDQLVSDSAAYMKWDMHFRHPKLGGGHLITVRGISQIHFDERIHYHEDAYDMGQMVYEHIPMIGGVTRWLKARLAT</sequence>
<dbReference type="Gene3D" id="3.10.450.50">
    <property type="match status" value="1"/>
</dbReference>
<protein>
    <submittedName>
        <fullName evidence="2">Transcriptional regulator</fullName>
    </submittedName>
</protein>
<dbReference type="STRING" id="716816.BST96_04455"/>
<dbReference type="InterPro" id="IPR032710">
    <property type="entry name" value="NTF2-like_dom_sf"/>
</dbReference>
<evidence type="ECO:0000313" key="3">
    <source>
        <dbReference type="Proteomes" id="UP000193450"/>
    </source>
</evidence>
<organism evidence="2 3">
    <name type="scientific">Oceanicoccus sagamiensis</name>
    <dbReference type="NCBI Taxonomy" id="716816"/>
    <lineage>
        <taxon>Bacteria</taxon>
        <taxon>Pseudomonadati</taxon>
        <taxon>Pseudomonadota</taxon>
        <taxon>Gammaproteobacteria</taxon>
        <taxon>Cellvibrionales</taxon>
        <taxon>Spongiibacteraceae</taxon>
        <taxon>Oceanicoccus</taxon>
    </lineage>
</organism>
<evidence type="ECO:0000259" key="1">
    <source>
        <dbReference type="Pfam" id="PF12680"/>
    </source>
</evidence>
<dbReference type="EMBL" id="CP019343">
    <property type="protein sequence ID" value="ARN73428.1"/>
    <property type="molecule type" value="Genomic_DNA"/>
</dbReference>
<name>A0A1X9N5R0_9GAMM</name>
<accession>A0A1X9N5R0</accession>
<proteinExistence type="predicted"/>
<feature type="domain" description="SnoaL-like" evidence="1">
    <location>
        <begin position="21"/>
        <end position="106"/>
    </location>
</feature>
<dbReference type="InterPro" id="IPR037401">
    <property type="entry name" value="SnoaL-like"/>
</dbReference>
<dbReference type="KEGG" id="osg:BST96_04455"/>
<gene>
    <name evidence="2" type="ORF">BST96_04455</name>
</gene>
<dbReference type="AlphaFoldDB" id="A0A1X9N5R0"/>
<dbReference type="SUPFAM" id="SSF54427">
    <property type="entry name" value="NTF2-like"/>
    <property type="match status" value="1"/>
</dbReference>